<evidence type="ECO:0000313" key="6">
    <source>
        <dbReference type="Proteomes" id="UP000250179"/>
    </source>
</evidence>
<dbReference type="Gene3D" id="1.10.510.10">
    <property type="entry name" value="Transferase(Phosphotransferase) domain 1"/>
    <property type="match status" value="1"/>
</dbReference>
<sequence>MSYWAKTYGEGEAHGVAVDKNGDIIIVGQTKDENAFVARLNKGGDVKWFKIYGGSKQDSFNDVKIAPNGDIIVAGYTKSFGVGIWNAWVLKLDKNGNVKWQKTYGGKSWDGALAVGIAPNGDIIVAGYTYSFGASSVDLSKNGHDLLKKFAHGGDFWVLRLDENGNVKWQKTYGGSDYDGAHSVAIANNGDIIVAGGTSSFSASKVDVWVLRLDSKGNVKWQKTYGGSDYDSASAVAITDDGGIIVAGHTESFGAGGKDVWVLRLDENGNVKWQKTYGGTKDDEANAVAIASNGDIIVAGGTWSFGTDKENAWILRLDENGNVKWQKTCGGSDEDDAHAVAITPNGNIIVAGWTGSFGGVWVLRLPPDGNLPDCDFCGDSHAQVTDTNAEVRDTNCEVLSGIRKYQVEVGLIRKKKKWRIEKATPTVKGSHARIKTLQIKPETQYYHPLQEDAIEPSTSKAKNIKLNKTVHVASFPKVSVELRSIPYVYVEGLNYPIKLTGPGGKTLKDRTLYDMEFKEKIGQAVLKLINNDTFRELIERLVNKYGEITELDINFAPSNLKFNGFSALLKQPFGQVYKWNVNLKLGSIILRPKKGNQVLYREPLTPNEIQELKNASRELMELMDIAKNSETTTTKITPQPTHQKSAIPQNSATSITPATPVTPSSVSSYVSVTSFPAELLQFYEPLEELGKGGFAKVYKARRKRDGEIVALKIPLSLDAATGKSFLREIENWTKLKHPNIVRVYDYNILPVPFFEMEYCEGSLAQLPKPLPPRDAALLIFNIAEGLEYAHSKGIIHRDLKPSNILLKGGIPKVSDWGLSKVIGESRSTTTTSFTALYAAPEQFSKSRFGPTDQRTDIWQLGIIFYELVTGRLPFDSEDPFELMSMIMMEDPVPPSEVNPEAKEVEPVILRMLAKHKEERYEDVGELQMDLAGYLGIEFRRELRKSRTMGDKRLIIYYLSNLLLMSVKTGNLTGAYKYSEDFAKFIGGKLGNEFSSLAEQFKLRLEERLDIPVELLEKTEILVHRVMVDYK</sequence>
<gene>
    <name evidence="5" type="ORF">A3L09_07205</name>
</gene>
<proteinExistence type="predicted"/>
<dbReference type="Gene3D" id="2.130.10.80">
    <property type="entry name" value="Galactose oxidase/kelch, beta-propeller"/>
    <property type="match status" value="1"/>
</dbReference>
<feature type="compositionally biased region" description="Low complexity" evidence="3">
    <location>
        <begin position="634"/>
        <end position="644"/>
    </location>
</feature>
<dbReference type="InterPro" id="IPR008271">
    <property type="entry name" value="Ser/Thr_kinase_AS"/>
</dbReference>
<dbReference type="PANTHER" id="PTHR42754">
    <property type="entry name" value="ENDOGLUCANASE"/>
    <property type="match status" value="1"/>
</dbReference>
<protein>
    <recommendedName>
        <fullName evidence="4">Protein kinase domain-containing protein</fullName>
    </recommendedName>
</protein>
<dbReference type="PROSITE" id="PS00107">
    <property type="entry name" value="PROTEIN_KINASE_ATP"/>
    <property type="match status" value="1"/>
</dbReference>
<keyword evidence="6" id="KW-1185">Reference proteome</keyword>
<dbReference type="RefSeq" id="WP_232473499.1">
    <property type="nucleotide sequence ID" value="NZ_CP014862.1"/>
</dbReference>
<dbReference type="GeneID" id="69102143"/>
<dbReference type="EMBL" id="CP014862">
    <property type="protein sequence ID" value="ASJ03056.1"/>
    <property type="molecule type" value="Genomic_DNA"/>
</dbReference>
<evidence type="ECO:0000256" key="2">
    <source>
        <dbReference type="ARBA" id="ARBA00022840"/>
    </source>
</evidence>
<organism evidence="5 6">
    <name type="scientific">Thermococcus profundus</name>
    <dbReference type="NCBI Taxonomy" id="49899"/>
    <lineage>
        <taxon>Archaea</taxon>
        <taxon>Methanobacteriati</taxon>
        <taxon>Methanobacteriota</taxon>
        <taxon>Thermococci</taxon>
        <taxon>Thermococcales</taxon>
        <taxon>Thermococcaceae</taxon>
        <taxon>Thermococcus</taxon>
    </lineage>
</organism>
<dbReference type="CDD" id="cd14014">
    <property type="entry name" value="STKc_PknB_like"/>
    <property type="match status" value="1"/>
</dbReference>
<dbReference type="InterPro" id="IPR017441">
    <property type="entry name" value="Protein_kinase_ATP_BS"/>
</dbReference>
<reference evidence="5 6" key="1">
    <citation type="submission" date="2016-03" db="EMBL/GenBank/DDBJ databases">
        <title>Complete genome sequence of Thermococcus profundus strain DT5432.</title>
        <authorList>
            <person name="Oger P.M."/>
        </authorList>
    </citation>
    <scope>NUCLEOTIDE SEQUENCE [LARGE SCALE GENOMIC DNA]</scope>
    <source>
        <strain evidence="5 6">DT 5432</strain>
    </source>
</reference>
<dbReference type="KEGG" id="tprf:A3L09_07205"/>
<feature type="region of interest" description="Disordered" evidence="3">
    <location>
        <begin position="634"/>
        <end position="659"/>
    </location>
</feature>
<dbReference type="SUPFAM" id="SSF56112">
    <property type="entry name" value="Protein kinase-like (PK-like)"/>
    <property type="match status" value="1"/>
</dbReference>
<dbReference type="PROSITE" id="PS00108">
    <property type="entry name" value="PROTEIN_KINASE_ST"/>
    <property type="match status" value="1"/>
</dbReference>
<accession>A0A2Z2MB84</accession>
<dbReference type="SMART" id="SM00220">
    <property type="entry name" value="S_TKc"/>
    <property type="match status" value="1"/>
</dbReference>
<dbReference type="InterPro" id="IPR011047">
    <property type="entry name" value="Quinoprotein_ADH-like_sf"/>
</dbReference>
<dbReference type="PANTHER" id="PTHR42754:SF1">
    <property type="entry name" value="LIPOPROTEIN"/>
    <property type="match status" value="1"/>
</dbReference>
<keyword evidence="1" id="KW-0547">Nucleotide-binding</keyword>
<dbReference type="SUPFAM" id="SSF50998">
    <property type="entry name" value="Quinoprotein alcohol dehydrogenase-like"/>
    <property type="match status" value="1"/>
</dbReference>
<keyword evidence="2" id="KW-0067">ATP-binding</keyword>
<feature type="domain" description="Protein kinase" evidence="4">
    <location>
        <begin position="683"/>
        <end position="934"/>
    </location>
</feature>
<dbReference type="AlphaFoldDB" id="A0A2Z2MB84"/>
<evidence type="ECO:0000256" key="1">
    <source>
        <dbReference type="ARBA" id="ARBA00022741"/>
    </source>
</evidence>
<evidence type="ECO:0000313" key="5">
    <source>
        <dbReference type="EMBL" id="ASJ03056.1"/>
    </source>
</evidence>
<evidence type="ECO:0000256" key="3">
    <source>
        <dbReference type="SAM" id="MobiDB-lite"/>
    </source>
</evidence>
<name>A0A2Z2MB84_THEPR</name>
<dbReference type="InterPro" id="IPR013431">
    <property type="entry name" value="Delta_60_rpt"/>
</dbReference>
<dbReference type="Gene3D" id="2.80.10.50">
    <property type="match status" value="1"/>
</dbReference>
<dbReference type="GO" id="GO:0004672">
    <property type="term" value="F:protein kinase activity"/>
    <property type="evidence" value="ECO:0007669"/>
    <property type="project" value="InterPro"/>
</dbReference>
<dbReference type="NCBIfam" id="TIGR02608">
    <property type="entry name" value="delta_60_rpt"/>
    <property type="match status" value="5"/>
</dbReference>
<evidence type="ECO:0000259" key="4">
    <source>
        <dbReference type="PROSITE" id="PS50011"/>
    </source>
</evidence>
<dbReference type="Proteomes" id="UP000250179">
    <property type="component" value="Chromosome"/>
</dbReference>
<dbReference type="InterPro" id="IPR000719">
    <property type="entry name" value="Prot_kinase_dom"/>
</dbReference>
<dbReference type="InterPro" id="IPR011009">
    <property type="entry name" value="Kinase-like_dom_sf"/>
</dbReference>
<dbReference type="InterPro" id="IPR037293">
    <property type="entry name" value="Gal_Oxidase_central_sf"/>
</dbReference>
<dbReference type="GO" id="GO:0005524">
    <property type="term" value="F:ATP binding"/>
    <property type="evidence" value="ECO:0007669"/>
    <property type="project" value="UniProtKB-KW"/>
</dbReference>
<dbReference type="PROSITE" id="PS50011">
    <property type="entry name" value="PROTEIN_KINASE_DOM"/>
    <property type="match status" value="1"/>
</dbReference>
<dbReference type="Pfam" id="PF00069">
    <property type="entry name" value="Pkinase"/>
    <property type="match status" value="1"/>
</dbReference>